<feature type="domain" description="HTH hxlR-type" evidence="4">
    <location>
        <begin position="12"/>
        <end position="111"/>
    </location>
</feature>
<dbReference type="Pfam" id="PF01638">
    <property type="entry name" value="HxlR"/>
    <property type="match status" value="1"/>
</dbReference>
<dbReference type="InterPro" id="IPR036390">
    <property type="entry name" value="WH_DNA-bd_sf"/>
</dbReference>
<keyword evidence="3" id="KW-0804">Transcription</keyword>
<evidence type="ECO:0000313" key="6">
    <source>
        <dbReference type="Proteomes" id="UP000476696"/>
    </source>
</evidence>
<keyword evidence="6" id="KW-1185">Reference proteome</keyword>
<sequence length="128" mass="14419">MAEIDGNSLRDVGKTRPVLEHITNKWSILILTVLCTRPSRFNEIRRRLDGITHKALADALKRLERNGLVNREVLPTSPVGVEYSLTPLAQTLQQPFIALYDWALAYGPALERAQADYDLVHADEAQEV</sequence>
<evidence type="ECO:0000256" key="3">
    <source>
        <dbReference type="ARBA" id="ARBA00023163"/>
    </source>
</evidence>
<comment type="caution">
    <text evidence="5">The sequence shown here is derived from an EMBL/GenBank/DDBJ whole genome shotgun (WGS) entry which is preliminary data.</text>
</comment>
<dbReference type="AlphaFoldDB" id="A0A6M2B0J6"/>
<name>A0A6M2B0J6_9GAMM</name>
<accession>A0A6M2B0J6</accession>
<keyword evidence="2" id="KW-0238">DNA-binding</keyword>
<evidence type="ECO:0000313" key="5">
    <source>
        <dbReference type="EMBL" id="NGX86203.1"/>
    </source>
</evidence>
<evidence type="ECO:0000256" key="1">
    <source>
        <dbReference type="ARBA" id="ARBA00023015"/>
    </source>
</evidence>
<dbReference type="InterPro" id="IPR036388">
    <property type="entry name" value="WH-like_DNA-bd_sf"/>
</dbReference>
<organism evidence="5 6">
    <name type="scientific">Rahnella contaminans</name>
    <dbReference type="NCBI Taxonomy" id="2703882"/>
    <lineage>
        <taxon>Bacteria</taxon>
        <taxon>Pseudomonadati</taxon>
        <taxon>Pseudomonadota</taxon>
        <taxon>Gammaproteobacteria</taxon>
        <taxon>Enterobacterales</taxon>
        <taxon>Yersiniaceae</taxon>
        <taxon>Rahnella</taxon>
    </lineage>
</organism>
<gene>
    <name evidence="5" type="ORF">GW579_03760</name>
</gene>
<keyword evidence="1" id="KW-0805">Transcription regulation</keyword>
<dbReference type="EMBL" id="JAADJS010000001">
    <property type="protein sequence ID" value="NGX86203.1"/>
    <property type="molecule type" value="Genomic_DNA"/>
</dbReference>
<dbReference type="Proteomes" id="UP000476696">
    <property type="component" value="Unassembled WGS sequence"/>
</dbReference>
<dbReference type="PROSITE" id="PS51118">
    <property type="entry name" value="HTH_HXLR"/>
    <property type="match status" value="1"/>
</dbReference>
<dbReference type="PANTHER" id="PTHR33204:SF37">
    <property type="entry name" value="HTH-TYPE TRANSCRIPTIONAL REGULATOR YODB"/>
    <property type="match status" value="1"/>
</dbReference>
<dbReference type="SUPFAM" id="SSF46785">
    <property type="entry name" value="Winged helix' DNA-binding domain"/>
    <property type="match status" value="1"/>
</dbReference>
<dbReference type="InterPro" id="IPR002577">
    <property type="entry name" value="HTH_HxlR"/>
</dbReference>
<proteinExistence type="predicted"/>
<dbReference type="PANTHER" id="PTHR33204">
    <property type="entry name" value="TRANSCRIPTIONAL REGULATOR, MARR FAMILY"/>
    <property type="match status" value="1"/>
</dbReference>
<dbReference type="GO" id="GO:0003677">
    <property type="term" value="F:DNA binding"/>
    <property type="evidence" value="ECO:0007669"/>
    <property type="project" value="UniProtKB-KW"/>
</dbReference>
<dbReference type="RefSeq" id="WP_165057634.1">
    <property type="nucleotide sequence ID" value="NZ_JAADJS010000001.1"/>
</dbReference>
<reference evidence="5 6" key="2">
    <citation type="submission" date="2020-03" db="EMBL/GenBank/DDBJ databases">
        <title>Rahnella aceri sp. nov., isoated from traditional Jeju Makgeolli.</title>
        <authorList>
            <person name="Kim I.S."/>
            <person name="Jeon D."/>
        </authorList>
    </citation>
    <scope>NUCLEOTIDE SEQUENCE [LARGE SCALE GENOMIC DNA]</scope>
    <source>
        <strain evidence="5 6">Lac-M11</strain>
    </source>
</reference>
<evidence type="ECO:0000256" key="2">
    <source>
        <dbReference type="ARBA" id="ARBA00023125"/>
    </source>
</evidence>
<reference evidence="5 6" key="1">
    <citation type="submission" date="2020-01" db="EMBL/GenBank/DDBJ databases">
        <authorList>
            <person name="Lee S.D."/>
        </authorList>
    </citation>
    <scope>NUCLEOTIDE SEQUENCE [LARGE SCALE GENOMIC DNA]</scope>
    <source>
        <strain evidence="5 6">Lac-M11</strain>
    </source>
</reference>
<dbReference type="Gene3D" id="1.10.10.10">
    <property type="entry name" value="Winged helix-like DNA-binding domain superfamily/Winged helix DNA-binding domain"/>
    <property type="match status" value="1"/>
</dbReference>
<evidence type="ECO:0000259" key="4">
    <source>
        <dbReference type="PROSITE" id="PS51118"/>
    </source>
</evidence>
<protein>
    <submittedName>
        <fullName evidence="5">Helix-turn-helix transcriptional regulator</fullName>
    </submittedName>
</protein>